<organism evidence="1">
    <name type="scientific">viral metagenome</name>
    <dbReference type="NCBI Taxonomy" id="1070528"/>
    <lineage>
        <taxon>unclassified sequences</taxon>
        <taxon>metagenomes</taxon>
        <taxon>organismal metagenomes</taxon>
    </lineage>
</organism>
<sequence>MDRSESLQAWRMFRRSPQWEVMSHNLEEARNKALKEMLASAKAQDRQNGFNAGMYEAFGIALLMPDREIDDLEAEEEALHQQG</sequence>
<proteinExistence type="predicted"/>
<evidence type="ECO:0000313" key="1">
    <source>
        <dbReference type="EMBL" id="QJA88585.1"/>
    </source>
</evidence>
<dbReference type="EMBL" id="MT142790">
    <property type="protein sequence ID" value="QJA88585.1"/>
    <property type="molecule type" value="Genomic_DNA"/>
</dbReference>
<protein>
    <submittedName>
        <fullName evidence="1">Uncharacterized protein</fullName>
    </submittedName>
</protein>
<dbReference type="AlphaFoldDB" id="A0A6M3L5Q8"/>
<accession>A0A6M3L5Q8</accession>
<gene>
    <name evidence="1" type="ORF">MM415B02732_0002</name>
</gene>
<reference evidence="1" key="1">
    <citation type="submission" date="2020-03" db="EMBL/GenBank/DDBJ databases">
        <title>The deep terrestrial virosphere.</title>
        <authorList>
            <person name="Holmfeldt K."/>
            <person name="Nilsson E."/>
            <person name="Simone D."/>
            <person name="Lopez-Fernandez M."/>
            <person name="Wu X."/>
            <person name="de Brujin I."/>
            <person name="Lundin D."/>
            <person name="Andersson A."/>
            <person name="Bertilsson S."/>
            <person name="Dopson M."/>
        </authorList>
    </citation>
    <scope>NUCLEOTIDE SEQUENCE</scope>
    <source>
        <strain evidence="1">MM415B02732</strain>
    </source>
</reference>
<name>A0A6M3L5Q8_9ZZZZ</name>